<dbReference type="InterPro" id="IPR015797">
    <property type="entry name" value="NUDIX_hydrolase-like_dom_sf"/>
</dbReference>
<organism evidence="3 4">
    <name type="scientific">Streptosporangium carneum</name>
    <dbReference type="NCBI Taxonomy" id="47481"/>
    <lineage>
        <taxon>Bacteria</taxon>
        <taxon>Bacillati</taxon>
        <taxon>Actinomycetota</taxon>
        <taxon>Actinomycetes</taxon>
        <taxon>Streptosporangiales</taxon>
        <taxon>Streptosporangiaceae</taxon>
        <taxon>Streptosporangium</taxon>
    </lineage>
</organism>
<dbReference type="InterPro" id="IPR000086">
    <property type="entry name" value="NUDIX_hydrolase_dom"/>
</dbReference>
<evidence type="ECO:0000256" key="1">
    <source>
        <dbReference type="ARBA" id="ARBA00005582"/>
    </source>
</evidence>
<dbReference type="PANTHER" id="PTHR43736:SF1">
    <property type="entry name" value="DIHYDRONEOPTERIN TRIPHOSPHATE DIPHOSPHATASE"/>
    <property type="match status" value="1"/>
</dbReference>
<accession>A0A9W6MHG7</accession>
<reference evidence="3" key="1">
    <citation type="journal article" date="2014" name="Int. J. Syst. Evol. Microbiol.">
        <title>Complete genome sequence of Corynebacterium casei LMG S-19264T (=DSM 44701T), isolated from a smear-ripened cheese.</title>
        <authorList>
            <consortium name="US DOE Joint Genome Institute (JGI-PGF)"/>
            <person name="Walter F."/>
            <person name="Albersmeier A."/>
            <person name="Kalinowski J."/>
            <person name="Ruckert C."/>
        </authorList>
    </citation>
    <scope>NUCLEOTIDE SEQUENCE</scope>
    <source>
        <strain evidence="3">VKM Ac-2007</strain>
    </source>
</reference>
<evidence type="ECO:0000313" key="4">
    <source>
        <dbReference type="Proteomes" id="UP001143474"/>
    </source>
</evidence>
<reference evidence="3" key="2">
    <citation type="submission" date="2023-01" db="EMBL/GenBank/DDBJ databases">
        <authorList>
            <person name="Sun Q."/>
            <person name="Evtushenko L."/>
        </authorList>
    </citation>
    <scope>NUCLEOTIDE SEQUENCE</scope>
    <source>
        <strain evidence="3">VKM Ac-2007</strain>
    </source>
</reference>
<dbReference type="Proteomes" id="UP001143474">
    <property type="component" value="Unassembled WGS sequence"/>
</dbReference>
<feature type="domain" description="Nudix hydrolase" evidence="2">
    <location>
        <begin position="33"/>
        <end position="157"/>
    </location>
</feature>
<protein>
    <submittedName>
        <fullName evidence="3">NUDIX hydrolase</fullName>
    </submittedName>
</protein>
<comment type="caution">
    <text evidence="3">The sequence shown here is derived from an EMBL/GenBank/DDBJ whole genome shotgun (WGS) entry which is preliminary data.</text>
</comment>
<dbReference type="GO" id="GO:0016787">
    <property type="term" value="F:hydrolase activity"/>
    <property type="evidence" value="ECO:0007669"/>
    <property type="project" value="UniProtKB-KW"/>
</dbReference>
<proteinExistence type="inferred from homology"/>
<dbReference type="EMBL" id="BSEV01000029">
    <property type="protein sequence ID" value="GLK14157.1"/>
    <property type="molecule type" value="Genomic_DNA"/>
</dbReference>
<keyword evidence="3" id="KW-0378">Hydrolase</keyword>
<dbReference type="PROSITE" id="PS51462">
    <property type="entry name" value="NUDIX"/>
    <property type="match status" value="1"/>
</dbReference>
<keyword evidence="4" id="KW-1185">Reference proteome</keyword>
<dbReference type="Pfam" id="PF00293">
    <property type="entry name" value="NUDIX"/>
    <property type="match status" value="1"/>
</dbReference>
<evidence type="ECO:0000259" key="2">
    <source>
        <dbReference type="PROSITE" id="PS51462"/>
    </source>
</evidence>
<gene>
    <name evidence="3" type="ORF">GCM10017600_75690</name>
</gene>
<comment type="similarity">
    <text evidence="1">Belongs to the Nudix hydrolase family.</text>
</comment>
<dbReference type="AlphaFoldDB" id="A0A9W6MHG7"/>
<dbReference type="PANTHER" id="PTHR43736">
    <property type="entry name" value="ADP-RIBOSE PYROPHOSPHATASE"/>
    <property type="match status" value="1"/>
</dbReference>
<dbReference type="SUPFAM" id="SSF55811">
    <property type="entry name" value="Nudix"/>
    <property type="match status" value="1"/>
</dbReference>
<evidence type="ECO:0000313" key="3">
    <source>
        <dbReference type="EMBL" id="GLK14157.1"/>
    </source>
</evidence>
<sequence>MRVLRPATSACRVADPNMTEDSHVIDAETGWYFMHASVKAVVLVEGEVLLCRNPRDKWELPGGWPSKEDSSLADVVRREVHEESGLDVVVGPVVGAEIMTIGRSGKVLIVALRATVEGPAAPRVSDEHSDVRFFPAAELPEDLENGYADLIAAAVSLPA</sequence>
<name>A0A9W6MHG7_9ACTN</name>
<dbReference type="Gene3D" id="3.90.79.10">
    <property type="entry name" value="Nucleoside Triphosphate Pyrophosphohydrolase"/>
    <property type="match status" value="1"/>
</dbReference>